<gene>
    <name evidence="3" type="ORF">EB796_024857</name>
</gene>
<dbReference type="PROSITE" id="PS50207">
    <property type="entry name" value="CASPASE_P10"/>
    <property type="match status" value="1"/>
</dbReference>
<dbReference type="InterPro" id="IPR002138">
    <property type="entry name" value="Pept_C14_p10"/>
</dbReference>
<comment type="caution">
    <text evidence="3">The sequence shown here is derived from an EMBL/GenBank/DDBJ whole genome shotgun (WGS) entry which is preliminary data.</text>
</comment>
<evidence type="ECO:0000256" key="1">
    <source>
        <dbReference type="SAM" id="Coils"/>
    </source>
</evidence>
<evidence type="ECO:0000259" key="2">
    <source>
        <dbReference type="PROSITE" id="PS50207"/>
    </source>
</evidence>
<dbReference type="GO" id="GO:0006508">
    <property type="term" value="P:proteolysis"/>
    <property type="evidence" value="ECO:0007669"/>
    <property type="project" value="InterPro"/>
</dbReference>
<dbReference type="GO" id="GO:0004197">
    <property type="term" value="F:cysteine-type endopeptidase activity"/>
    <property type="evidence" value="ECO:0007669"/>
    <property type="project" value="InterPro"/>
</dbReference>
<dbReference type="InterPro" id="IPR029030">
    <property type="entry name" value="Caspase-like_dom_sf"/>
</dbReference>
<dbReference type="Gene3D" id="3.30.70.1470">
    <property type="entry name" value="Caspase-like"/>
    <property type="match status" value="1"/>
</dbReference>
<dbReference type="EMBL" id="VXIV02003461">
    <property type="protein sequence ID" value="KAF6016840.1"/>
    <property type="molecule type" value="Genomic_DNA"/>
</dbReference>
<name>A0A7J7ISH4_BUGNE</name>
<feature type="domain" description="Caspase family p10" evidence="2">
    <location>
        <begin position="46"/>
        <end position="122"/>
    </location>
</feature>
<evidence type="ECO:0000313" key="4">
    <source>
        <dbReference type="Proteomes" id="UP000593567"/>
    </source>
</evidence>
<accession>A0A7J7ISH4</accession>
<feature type="coiled-coil region" evidence="1">
    <location>
        <begin position="5"/>
        <end position="32"/>
    </location>
</feature>
<sequence>MARLCKEQKRATAELTKLLTRLEEQLANYSQLCSNVFHIPCVVHLGGSSIRDTNYGTPLIRELVKTLYKHSSHTDLATLFYEVQERVRQVTRKLAGTKESVVNQTPIVFKTLTKRRKVYLFPKYKISPQSEI</sequence>
<dbReference type="SUPFAM" id="SSF52129">
    <property type="entry name" value="Caspase-like"/>
    <property type="match status" value="1"/>
</dbReference>
<evidence type="ECO:0000313" key="3">
    <source>
        <dbReference type="EMBL" id="KAF6016840.1"/>
    </source>
</evidence>
<protein>
    <recommendedName>
        <fullName evidence="2">Caspase family p10 domain-containing protein</fullName>
    </recommendedName>
</protein>
<keyword evidence="1" id="KW-0175">Coiled coil</keyword>
<proteinExistence type="predicted"/>
<dbReference type="AlphaFoldDB" id="A0A7J7ISH4"/>
<dbReference type="Proteomes" id="UP000593567">
    <property type="component" value="Unassembled WGS sequence"/>
</dbReference>
<reference evidence="3" key="1">
    <citation type="submission" date="2020-06" db="EMBL/GenBank/DDBJ databases">
        <title>Draft genome of Bugula neritina, a colonial animal packing powerful symbionts and potential medicines.</title>
        <authorList>
            <person name="Rayko M."/>
        </authorList>
    </citation>
    <scope>NUCLEOTIDE SEQUENCE [LARGE SCALE GENOMIC DNA]</scope>
    <source>
        <strain evidence="3">Kwan_BN1</strain>
    </source>
</reference>
<keyword evidence="4" id="KW-1185">Reference proteome</keyword>
<organism evidence="3 4">
    <name type="scientific">Bugula neritina</name>
    <name type="common">Brown bryozoan</name>
    <name type="synonym">Sertularia neritina</name>
    <dbReference type="NCBI Taxonomy" id="10212"/>
    <lineage>
        <taxon>Eukaryota</taxon>
        <taxon>Metazoa</taxon>
        <taxon>Spiralia</taxon>
        <taxon>Lophotrochozoa</taxon>
        <taxon>Bryozoa</taxon>
        <taxon>Gymnolaemata</taxon>
        <taxon>Cheilostomatida</taxon>
        <taxon>Flustrina</taxon>
        <taxon>Buguloidea</taxon>
        <taxon>Bugulidae</taxon>
        <taxon>Bugula</taxon>
    </lineage>
</organism>